<dbReference type="AlphaFoldDB" id="A0A0F9FIN7"/>
<dbReference type="EMBL" id="LAZR01032408">
    <property type="protein sequence ID" value="KKL50982.1"/>
    <property type="molecule type" value="Genomic_DNA"/>
</dbReference>
<dbReference type="InterPro" id="IPR036280">
    <property type="entry name" value="Multihaem_cyt_sf"/>
</dbReference>
<gene>
    <name evidence="2" type="ORF">LCGC14_2300070</name>
</gene>
<reference evidence="2" key="1">
    <citation type="journal article" date="2015" name="Nature">
        <title>Complex archaea that bridge the gap between prokaryotes and eukaryotes.</title>
        <authorList>
            <person name="Spang A."/>
            <person name="Saw J.H."/>
            <person name="Jorgensen S.L."/>
            <person name="Zaremba-Niedzwiedzka K."/>
            <person name="Martijn J."/>
            <person name="Lind A.E."/>
            <person name="van Eijk R."/>
            <person name="Schleper C."/>
            <person name="Guy L."/>
            <person name="Ettema T.J."/>
        </authorList>
    </citation>
    <scope>NUCLEOTIDE SEQUENCE</scope>
</reference>
<name>A0A0F9FIN7_9ZZZZ</name>
<evidence type="ECO:0000259" key="1">
    <source>
        <dbReference type="Pfam" id="PF14522"/>
    </source>
</evidence>
<accession>A0A0F9FIN7</accession>
<sequence length="98" mass="10295">MTVIAMVVTAGLALAVPAGKTLTFEGKGMGRVTFSGDVHAKAGPTCNKCHNKDMFAMMKKGRVEFKMADIQAGRFCGVCHNGTAAFAPSGNCTKCHKK</sequence>
<evidence type="ECO:0000313" key="2">
    <source>
        <dbReference type="EMBL" id="KKL50982.1"/>
    </source>
</evidence>
<feature type="domain" description="Cytochrome c7-like" evidence="1">
    <location>
        <begin position="32"/>
        <end position="97"/>
    </location>
</feature>
<dbReference type="NCBIfam" id="TIGR04257">
    <property type="entry name" value="nanowire_3heme"/>
    <property type="match status" value="1"/>
</dbReference>
<organism evidence="2">
    <name type="scientific">marine sediment metagenome</name>
    <dbReference type="NCBI Taxonomy" id="412755"/>
    <lineage>
        <taxon>unclassified sequences</taxon>
        <taxon>metagenomes</taxon>
        <taxon>ecological metagenomes</taxon>
    </lineage>
</organism>
<dbReference type="Pfam" id="PF14522">
    <property type="entry name" value="Cytochrome_C7"/>
    <property type="match status" value="1"/>
</dbReference>
<dbReference type="PANTHER" id="PTHR39425">
    <property type="entry name" value="LIPOPROTEIN CYTOCHROME C"/>
    <property type="match status" value="1"/>
</dbReference>
<protein>
    <recommendedName>
        <fullName evidence="1">Cytochrome c7-like domain-containing protein</fullName>
    </recommendedName>
</protein>
<dbReference type="SUPFAM" id="SSF48695">
    <property type="entry name" value="Multiheme cytochromes"/>
    <property type="match status" value="1"/>
</dbReference>
<proteinExistence type="predicted"/>
<dbReference type="InterPro" id="IPR029467">
    <property type="entry name" value="Cyt_c7-like"/>
</dbReference>
<dbReference type="Gene3D" id="3.90.10.10">
    <property type="entry name" value="Cytochrome C3"/>
    <property type="match status" value="1"/>
</dbReference>
<comment type="caution">
    <text evidence="2">The sequence shown here is derived from an EMBL/GenBank/DDBJ whole genome shotgun (WGS) entry which is preliminary data.</text>
</comment>
<dbReference type="PANTHER" id="PTHR39425:SF1">
    <property type="entry name" value="CYTOCHROME C7-LIKE DOMAIN-CONTAINING PROTEIN"/>
    <property type="match status" value="1"/>
</dbReference>
<dbReference type="InterPro" id="IPR026352">
    <property type="entry name" value="Nanowire_3heme"/>
</dbReference>